<dbReference type="OrthoDB" id="675942at2"/>
<dbReference type="AlphaFoldDB" id="A0A1I6UN19"/>
<dbReference type="CDD" id="cd00063">
    <property type="entry name" value="FN3"/>
    <property type="match status" value="1"/>
</dbReference>
<name>A0A1I6UN19_9SPHI</name>
<proteinExistence type="predicted"/>
<protein>
    <recommendedName>
        <fullName evidence="3">Fibronectin type III domain-containing protein</fullName>
    </recommendedName>
</protein>
<dbReference type="RefSeq" id="WP_093366556.1">
    <property type="nucleotide sequence ID" value="NZ_FOZZ01000009.1"/>
</dbReference>
<evidence type="ECO:0008006" key="3">
    <source>
        <dbReference type="Google" id="ProtNLM"/>
    </source>
</evidence>
<dbReference type="InterPro" id="IPR003961">
    <property type="entry name" value="FN3_dom"/>
</dbReference>
<reference evidence="1 2" key="1">
    <citation type="submission" date="2016-10" db="EMBL/GenBank/DDBJ databases">
        <authorList>
            <person name="de Groot N.N."/>
        </authorList>
    </citation>
    <scope>NUCLEOTIDE SEQUENCE [LARGE SCALE GENOMIC DNA]</scope>
    <source>
        <strain evidence="1 2">DSM 22789</strain>
    </source>
</reference>
<dbReference type="InterPro" id="IPR013783">
    <property type="entry name" value="Ig-like_fold"/>
</dbReference>
<accession>A0A1I6UN19</accession>
<dbReference type="EMBL" id="FOZZ01000009">
    <property type="protein sequence ID" value="SFT02788.1"/>
    <property type="molecule type" value="Genomic_DNA"/>
</dbReference>
<dbReference type="InterPro" id="IPR036116">
    <property type="entry name" value="FN3_sf"/>
</dbReference>
<dbReference type="STRING" id="683125.SAMN05660206_109120"/>
<dbReference type="Proteomes" id="UP000198785">
    <property type="component" value="Unassembled WGS sequence"/>
</dbReference>
<dbReference type="Gene3D" id="2.60.40.10">
    <property type="entry name" value="Immunoglobulins"/>
    <property type="match status" value="1"/>
</dbReference>
<organism evidence="1 2">
    <name type="scientific">Sphingobacterium wenxiniae</name>
    <dbReference type="NCBI Taxonomy" id="683125"/>
    <lineage>
        <taxon>Bacteria</taxon>
        <taxon>Pseudomonadati</taxon>
        <taxon>Bacteroidota</taxon>
        <taxon>Sphingobacteriia</taxon>
        <taxon>Sphingobacteriales</taxon>
        <taxon>Sphingobacteriaceae</taxon>
        <taxon>Sphingobacterium</taxon>
    </lineage>
</organism>
<sequence length="204" mass="23118">MAKTTLQTKNKNEDGYVKFVENILVKLTENVAIFPEPDPSIADLQIAFDGFKRAQADATYRDMRLVKIKNQQFAQLKQMVYELSLYVEKVAKGDPTLILAAGFMPSKLGMPIGPAPKPLTLRANLKTGHRGMMQLQVNTWKGALMYRFEYRKKSSTDDWVHVLSAKSKVLLTGLESMQEYEFRVAYLGRDPMVTYSDVLTAPVF</sequence>
<dbReference type="SUPFAM" id="SSF49265">
    <property type="entry name" value="Fibronectin type III"/>
    <property type="match status" value="1"/>
</dbReference>
<evidence type="ECO:0000313" key="1">
    <source>
        <dbReference type="EMBL" id="SFT02788.1"/>
    </source>
</evidence>
<evidence type="ECO:0000313" key="2">
    <source>
        <dbReference type="Proteomes" id="UP000198785"/>
    </source>
</evidence>
<gene>
    <name evidence="1" type="ORF">SAMN05660206_109120</name>
</gene>
<keyword evidence="2" id="KW-1185">Reference proteome</keyword>